<evidence type="ECO:0000313" key="1">
    <source>
        <dbReference type="EMBL" id="QSO48787.1"/>
    </source>
</evidence>
<name>A0A9X7W1J5_9BACL</name>
<dbReference type="Gene3D" id="3.40.50.300">
    <property type="entry name" value="P-loop containing nucleotide triphosphate hydrolases"/>
    <property type="match status" value="1"/>
</dbReference>
<protein>
    <submittedName>
        <fullName evidence="1">Uncharacterized protein</fullName>
    </submittedName>
</protein>
<dbReference type="KEGG" id="afx:JZ786_07465"/>
<dbReference type="InterPro" id="IPR027417">
    <property type="entry name" value="P-loop_NTPase"/>
</dbReference>
<dbReference type="RefSeq" id="WP_206658101.1">
    <property type="nucleotide sequence ID" value="NZ_CP071182.1"/>
</dbReference>
<dbReference type="Proteomes" id="UP000663505">
    <property type="component" value="Chromosome"/>
</dbReference>
<reference evidence="1 2" key="1">
    <citation type="submission" date="2021-02" db="EMBL/GenBank/DDBJ databases">
        <title>Alicyclobacillus curvatus sp. nov. and Alicyclobacillus mengziensis sp. nov., two acidophilic bacteria isolated from acid mine drainage.</title>
        <authorList>
            <person name="Huang Y."/>
        </authorList>
    </citation>
    <scope>NUCLEOTIDE SEQUENCE [LARGE SCALE GENOMIC DNA]</scope>
    <source>
        <strain evidence="1 2">S30H14</strain>
    </source>
</reference>
<dbReference type="EMBL" id="CP071182">
    <property type="protein sequence ID" value="QSO48787.1"/>
    <property type="molecule type" value="Genomic_DNA"/>
</dbReference>
<sequence length="218" mass="24912">MRQTSRRAWRIGQHRACKVLYYVYNGSYEMVQFRRMLQKRSHAMLLEGRLDKSEVSQFAVQDDKSASTFAIANCLGNVEDLSQKWRALADKDIPAGVTMLAEERFKQEIGRAMNRLASETRRLANVPEPVQLISPIESRRKEAEQSSSFVEQPDEKLAILPLFTVPDKSKPVQAEVIDIEPPITIGDLRRKMGLVEKVKPRRRKVSDDQIALFALDAI</sequence>
<organism evidence="1 2">
    <name type="scientific">Alicyclobacillus mengziensis</name>
    <dbReference type="NCBI Taxonomy" id="2931921"/>
    <lineage>
        <taxon>Bacteria</taxon>
        <taxon>Bacillati</taxon>
        <taxon>Bacillota</taxon>
        <taxon>Bacilli</taxon>
        <taxon>Bacillales</taxon>
        <taxon>Alicyclobacillaceae</taxon>
        <taxon>Alicyclobacillus</taxon>
    </lineage>
</organism>
<dbReference type="AlphaFoldDB" id="A0A9X7W1J5"/>
<evidence type="ECO:0000313" key="2">
    <source>
        <dbReference type="Proteomes" id="UP000663505"/>
    </source>
</evidence>
<proteinExistence type="predicted"/>
<keyword evidence="2" id="KW-1185">Reference proteome</keyword>
<accession>A0A9X7W1J5</accession>
<gene>
    <name evidence="1" type="ORF">JZ786_07465</name>
</gene>